<organism evidence="1">
    <name type="scientific">Cucumis melo</name>
    <name type="common">Muskmelon</name>
    <dbReference type="NCBI Taxonomy" id="3656"/>
    <lineage>
        <taxon>Eukaryota</taxon>
        <taxon>Viridiplantae</taxon>
        <taxon>Streptophyta</taxon>
        <taxon>Embryophyta</taxon>
        <taxon>Tracheophyta</taxon>
        <taxon>Spermatophyta</taxon>
        <taxon>Magnoliopsida</taxon>
        <taxon>eudicotyledons</taxon>
        <taxon>Gunneridae</taxon>
        <taxon>Pentapetalae</taxon>
        <taxon>rosids</taxon>
        <taxon>fabids</taxon>
        <taxon>Cucurbitales</taxon>
        <taxon>Cucurbitaceae</taxon>
        <taxon>Benincaseae</taxon>
        <taxon>Cucumis</taxon>
    </lineage>
</organism>
<dbReference type="Gramene" id="MELO3C030008.2.1">
    <property type="protein sequence ID" value="MELO3C030008.2.1"/>
    <property type="gene ID" value="MELO3C030008.2"/>
</dbReference>
<dbReference type="EnsemblPlants" id="MELO3C030008.2.1">
    <property type="protein sequence ID" value="MELO3C030008.2.1"/>
    <property type="gene ID" value="MELO3C030008.2"/>
</dbReference>
<accession>A0A9I9E7U6</accession>
<sequence>MICFSFQEPLVDFKKIRSTKIERKKKIVPDEHVLMKKKKRRRLRWREEDDEDLEEHTKFRVVKQECPHPLRMRGNNCWISFEVTIEVDYKWSTLKIFYTPYARGFARIHWSSKTIFAATD</sequence>
<evidence type="ECO:0000313" key="1">
    <source>
        <dbReference type="EnsemblPlants" id="MELO3C030008.2.1"/>
    </source>
</evidence>
<protein>
    <submittedName>
        <fullName evidence="1">Uncharacterized protein</fullName>
    </submittedName>
</protein>
<name>A0A9I9E7U6_CUCME</name>
<reference evidence="1" key="1">
    <citation type="submission" date="2023-03" db="UniProtKB">
        <authorList>
            <consortium name="EnsemblPlants"/>
        </authorList>
    </citation>
    <scope>IDENTIFICATION</scope>
</reference>
<proteinExistence type="predicted"/>
<dbReference type="AlphaFoldDB" id="A0A9I9E7U6"/>